<keyword evidence="6 8" id="KW-1133">Transmembrane helix</keyword>
<feature type="transmembrane region" description="Helical" evidence="8">
    <location>
        <begin position="305"/>
        <end position="325"/>
    </location>
</feature>
<comment type="subcellular location">
    <subcellularLocation>
        <location evidence="1">Cell membrane</location>
        <topology evidence="1">Multi-pass membrane protein</topology>
    </subcellularLocation>
</comment>
<evidence type="ECO:0000256" key="1">
    <source>
        <dbReference type="ARBA" id="ARBA00004651"/>
    </source>
</evidence>
<dbReference type="SUPFAM" id="SSF103473">
    <property type="entry name" value="MFS general substrate transporter"/>
    <property type="match status" value="1"/>
</dbReference>
<organism evidence="10 11">
    <name type="scientific">Clostridium ljungdahlii</name>
    <dbReference type="NCBI Taxonomy" id="1538"/>
    <lineage>
        <taxon>Bacteria</taxon>
        <taxon>Bacillati</taxon>
        <taxon>Bacillota</taxon>
        <taxon>Clostridia</taxon>
        <taxon>Eubacteriales</taxon>
        <taxon>Clostridiaceae</taxon>
        <taxon>Clostridium</taxon>
    </lineage>
</organism>
<evidence type="ECO:0000313" key="11">
    <source>
        <dbReference type="Proteomes" id="UP000077407"/>
    </source>
</evidence>
<keyword evidence="7 8" id="KW-0472">Membrane</keyword>
<keyword evidence="5 8" id="KW-0812">Transmembrane</keyword>
<feature type="domain" description="Major facilitator superfamily (MFS) profile" evidence="9">
    <location>
        <begin position="16"/>
        <end position="468"/>
    </location>
</feature>
<evidence type="ECO:0000256" key="2">
    <source>
        <dbReference type="ARBA" id="ARBA00008537"/>
    </source>
</evidence>
<feature type="transmembrane region" description="Helical" evidence="8">
    <location>
        <begin position="337"/>
        <end position="356"/>
    </location>
</feature>
<dbReference type="PANTHER" id="PTHR42718:SF9">
    <property type="entry name" value="MAJOR FACILITATOR SUPERFAMILY MULTIDRUG TRANSPORTER MFSC"/>
    <property type="match status" value="1"/>
</dbReference>
<dbReference type="InterPro" id="IPR036259">
    <property type="entry name" value="MFS_trans_sf"/>
</dbReference>
<dbReference type="Proteomes" id="UP000077407">
    <property type="component" value="Unassembled WGS sequence"/>
</dbReference>
<dbReference type="NCBIfam" id="TIGR00711">
    <property type="entry name" value="efflux_EmrB"/>
    <property type="match status" value="1"/>
</dbReference>
<keyword evidence="3" id="KW-0813">Transport</keyword>
<sequence length="483" mass="51851">MSKGKKEKLDPLVTRAAIILVIGSITPLLDSTMVNVAIQSISLDFKCTMSVIQWVITGYMLAMGIATPISGWANKRFGGKQVYIFSLITFFAGSVLTALSWDIGSLIVFRLIQGLGAGLMVPITLNLLVQISGGKQLGQIMSYMSIPSALGPILGPVLGGVIVNGLGWRWIFYVNVPVILVAILLAVKGLPKDKISDHKGTLDWIGISMLSPAFAILIYGISQISSYGGIINSAVFVPLMIGVVLMAAFVVYALHSKGTPVVDLRLFRLKNFSVCSILLFLSGLIINGSMLLFPLYYQQVRSESAFYAGLLLIPQSIGMLATQNWFGKLTDRIGSRWIVLTSLMITVLGTIPFAFADGSTNQVLLAIALLIRGAGLGGLYIPIMASAYIGIEEKHVPDASTVTRILQTIGGAFGPAILATVIQSQLTVHQTMKVAQAEAGAYNMAFWWSIAFAVIAFIPTFFLPLRKNTSEIKPASQADGGKQ</sequence>
<comment type="similarity">
    <text evidence="2">Belongs to the major facilitator superfamily. EmrB family.</text>
</comment>
<evidence type="ECO:0000256" key="6">
    <source>
        <dbReference type="ARBA" id="ARBA00022989"/>
    </source>
</evidence>
<evidence type="ECO:0000256" key="3">
    <source>
        <dbReference type="ARBA" id="ARBA00022448"/>
    </source>
</evidence>
<dbReference type="InterPro" id="IPR004638">
    <property type="entry name" value="EmrB-like"/>
</dbReference>
<feature type="transmembrane region" description="Helical" evidence="8">
    <location>
        <begin position="12"/>
        <end position="29"/>
    </location>
</feature>
<dbReference type="PROSITE" id="PS50850">
    <property type="entry name" value="MFS"/>
    <property type="match status" value="1"/>
</dbReference>
<evidence type="ECO:0000256" key="8">
    <source>
        <dbReference type="SAM" id="Phobius"/>
    </source>
</evidence>
<feature type="transmembrane region" description="Helical" evidence="8">
    <location>
        <begin position="82"/>
        <end position="101"/>
    </location>
</feature>
<dbReference type="GO" id="GO:0005886">
    <property type="term" value="C:plasma membrane"/>
    <property type="evidence" value="ECO:0007669"/>
    <property type="project" value="UniProtKB-SubCell"/>
</dbReference>
<keyword evidence="4" id="KW-1003">Cell membrane</keyword>
<feature type="transmembrane region" description="Helical" evidence="8">
    <location>
        <begin position="274"/>
        <end position="293"/>
    </location>
</feature>
<evidence type="ECO:0000256" key="7">
    <source>
        <dbReference type="ARBA" id="ARBA00023136"/>
    </source>
</evidence>
<evidence type="ECO:0000256" key="4">
    <source>
        <dbReference type="ARBA" id="ARBA00022475"/>
    </source>
</evidence>
<name>A0A168R4I5_9CLOT</name>
<reference evidence="10 11" key="1">
    <citation type="journal article" date="2015" name="Biotechnol. Bioeng.">
        <title>Genome sequence and phenotypic characterization of Caulobacter segnis.</title>
        <authorList>
            <person name="Patel S."/>
            <person name="Fletcher B."/>
            <person name="Scott D.C."/>
            <person name="Ely B."/>
        </authorList>
    </citation>
    <scope>NUCLEOTIDE SEQUENCE [LARGE SCALE GENOMIC DNA]</scope>
    <source>
        <strain evidence="10 11">ERI-2</strain>
    </source>
</reference>
<dbReference type="PATRIC" id="fig|1538.10.peg.2067"/>
<feature type="transmembrane region" description="Helical" evidence="8">
    <location>
        <begin position="202"/>
        <end position="222"/>
    </location>
</feature>
<accession>A0A168R4I5</accession>
<feature type="transmembrane region" description="Helical" evidence="8">
    <location>
        <begin position="446"/>
        <end position="465"/>
    </location>
</feature>
<feature type="transmembrane region" description="Helical" evidence="8">
    <location>
        <begin position="141"/>
        <end position="164"/>
    </location>
</feature>
<dbReference type="PANTHER" id="PTHR42718">
    <property type="entry name" value="MAJOR FACILITATOR SUPERFAMILY MULTIDRUG TRANSPORTER MFSC"/>
    <property type="match status" value="1"/>
</dbReference>
<gene>
    <name evidence="10" type="primary">emrB_1</name>
    <name evidence="10" type="ORF">WY13_01624</name>
</gene>
<protein>
    <submittedName>
        <fullName evidence="10">Multidrug export protein EmrB</fullName>
    </submittedName>
</protein>
<dbReference type="RefSeq" id="WP_063555140.1">
    <property type="nucleotide sequence ID" value="NZ_LITT01000013.1"/>
</dbReference>
<feature type="transmembrane region" description="Helical" evidence="8">
    <location>
        <begin position="107"/>
        <end position="129"/>
    </location>
</feature>
<feature type="transmembrane region" description="Helical" evidence="8">
    <location>
        <begin position="362"/>
        <end position="384"/>
    </location>
</feature>
<dbReference type="Pfam" id="PF07690">
    <property type="entry name" value="MFS_1"/>
    <property type="match status" value="1"/>
</dbReference>
<dbReference type="EMBL" id="LITT01000013">
    <property type="protein sequence ID" value="OAA90034.1"/>
    <property type="molecule type" value="Genomic_DNA"/>
</dbReference>
<proteinExistence type="inferred from homology"/>
<dbReference type="GO" id="GO:0022857">
    <property type="term" value="F:transmembrane transporter activity"/>
    <property type="evidence" value="ECO:0007669"/>
    <property type="project" value="InterPro"/>
</dbReference>
<evidence type="ECO:0000313" key="10">
    <source>
        <dbReference type="EMBL" id="OAA90034.1"/>
    </source>
</evidence>
<dbReference type="InterPro" id="IPR020846">
    <property type="entry name" value="MFS_dom"/>
</dbReference>
<comment type="caution">
    <text evidence="10">The sequence shown here is derived from an EMBL/GenBank/DDBJ whole genome shotgun (WGS) entry which is preliminary data.</text>
</comment>
<evidence type="ECO:0000259" key="9">
    <source>
        <dbReference type="PROSITE" id="PS50850"/>
    </source>
</evidence>
<dbReference type="Gene3D" id="1.20.1250.20">
    <property type="entry name" value="MFS general substrate transporter like domains"/>
    <property type="match status" value="2"/>
</dbReference>
<dbReference type="CDD" id="cd17503">
    <property type="entry name" value="MFS_LmrB_MDR_like"/>
    <property type="match status" value="1"/>
</dbReference>
<evidence type="ECO:0000256" key="5">
    <source>
        <dbReference type="ARBA" id="ARBA00022692"/>
    </source>
</evidence>
<feature type="transmembrane region" description="Helical" evidence="8">
    <location>
        <begin position="405"/>
        <end position="426"/>
    </location>
</feature>
<dbReference type="InterPro" id="IPR011701">
    <property type="entry name" value="MFS"/>
</dbReference>
<feature type="transmembrane region" description="Helical" evidence="8">
    <location>
        <begin position="234"/>
        <end position="254"/>
    </location>
</feature>
<feature type="transmembrane region" description="Helical" evidence="8">
    <location>
        <begin position="170"/>
        <end position="190"/>
    </location>
</feature>
<feature type="transmembrane region" description="Helical" evidence="8">
    <location>
        <begin position="49"/>
        <end position="70"/>
    </location>
</feature>
<dbReference type="AlphaFoldDB" id="A0A168R4I5"/>
<dbReference type="OrthoDB" id="102502at2"/>